<evidence type="ECO:0000256" key="2">
    <source>
        <dbReference type="ARBA" id="ARBA00007983"/>
    </source>
</evidence>
<dbReference type="Pfam" id="PF01179">
    <property type="entry name" value="Cu_amine_oxid"/>
    <property type="match status" value="1"/>
</dbReference>
<dbReference type="GO" id="GO:0009308">
    <property type="term" value="P:amine metabolic process"/>
    <property type="evidence" value="ECO:0007669"/>
    <property type="project" value="UniProtKB-UniRule"/>
</dbReference>
<dbReference type="Gene3D" id="2.70.98.20">
    <property type="entry name" value="Copper amine oxidase, catalytic domain"/>
    <property type="match status" value="1"/>
</dbReference>
<dbReference type="GO" id="GO:0005507">
    <property type="term" value="F:copper ion binding"/>
    <property type="evidence" value="ECO:0007669"/>
    <property type="project" value="InterPro"/>
</dbReference>
<dbReference type="PROSITE" id="PS01164">
    <property type="entry name" value="COPPER_AMINE_OXID_1"/>
    <property type="match status" value="1"/>
</dbReference>
<accession>R8BXT9</accession>
<evidence type="ECO:0000256" key="1">
    <source>
        <dbReference type="ARBA" id="ARBA00001935"/>
    </source>
</evidence>
<dbReference type="InterPro" id="IPR015800">
    <property type="entry name" value="Cu_amine_oxidase_N2"/>
</dbReference>
<dbReference type="InterPro" id="IPR015798">
    <property type="entry name" value="Cu_amine_oxidase_C"/>
</dbReference>
<name>R8BXT9_PHAM7</name>
<dbReference type="OrthoDB" id="5379943at2759"/>
<dbReference type="InterPro" id="IPR036460">
    <property type="entry name" value="Cu_amine_oxidase_C_sf"/>
</dbReference>
<dbReference type="SUPFAM" id="SSF49998">
    <property type="entry name" value="Amine oxidase catalytic domain"/>
    <property type="match status" value="1"/>
</dbReference>
<comment type="similarity">
    <text evidence="2 9">Belongs to the copper/topaquinone oxidase family.</text>
</comment>
<dbReference type="InterPro" id="IPR000269">
    <property type="entry name" value="Cu_amine_oxidase"/>
</dbReference>
<keyword evidence="3 9" id="KW-0479">Metal-binding</keyword>
<evidence type="ECO:0000256" key="6">
    <source>
        <dbReference type="ARBA" id="ARBA00023008"/>
    </source>
</evidence>
<gene>
    <name evidence="12" type="ORF">UCRPA7_283</name>
</gene>
<dbReference type="RefSeq" id="XP_007911071.1">
    <property type="nucleotide sequence ID" value="XM_007912880.1"/>
</dbReference>
<sequence length="583" mass="65360">MHPLDPLTPSEVAVAANLIKRHNSGESVHFKNITLIEPPKKELRKFLVAERNGSPRPPIPARRASSLYYIRGTADLYLATVDLGNAKLEQAEKLDSRYHGQADMDEVIECYLYAKDKSHPGSNSYDNPLPFSPIIDYITKELVAIIDLPLGADHAVTPDVKYIPRPPREWHHDLQSEPKRTDLKPLTVHQPLGASFNVDGHLVTWQKWRFRIGFNWREGMVLHDVTYDGRELFHRLSLSEMFVPYGDPRTPYSRKSVFDVGDIGAGVAANNLALGCDCLGLIKPNAICMHEIDDGIGWKHTDGATKQVSIVRSRVLVLQTIITVGNYEYIFMWHLDQAAAIHYRIQATGILSTVPIAPDVKVPWGTNVNHAVMAPYHQHVFSLRIDPTLDGDNNSFIEEDSVPMTFDDNNPVGVGYITEKRVLSTSGSSKAQPNRVHKIINPSIINKISGNPVAYSIHSPQKQMLLAHPQSWHGKRAKFAFQPYWVTTYRDGELFAAGDYTYQSLPDDIPRGANIPRKGDLAAWAGRNDKVNDEDIVLWHSISLTHNPRPEDYPVMPCETMMSGKVRLKTLAVGRSFEAIGLN</sequence>
<evidence type="ECO:0000256" key="8">
    <source>
        <dbReference type="PIRSR" id="PIRSR600269-51"/>
    </source>
</evidence>
<feature type="modified residue" description="2',4',5'-topaquinone" evidence="8">
    <location>
        <position position="327"/>
    </location>
</feature>
<evidence type="ECO:0000313" key="12">
    <source>
        <dbReference type="EMBL" id="EOO04168.1"/>
    </source>
</evidence>
<keyword evidence="4 7" id="KW-0801">TPQ</keyword>
<evidence type="ECO:0000259" key="10">
    <source>
        <dbReference type="Pfam" id="PF01179"/>
    </source>
</evidence>
<evidence type="ECO:0000256" key="4">
    <source>
        <dbReference type="ARBA" id="ARBA00022772"/>
    </source>
</evidence>
<dbReference type="SUPFAM" id="SSF54416">
    <property type="entry name" value="Amine oxidase N-terminal region"/>
    <property type="match status" value="2"/>
</dbReference>
<keyword evidence="5 9" id="KW-0560">Oxidoreductase</keyword>
<dbReference type="eggNOG" id="KOG1186">
    <property type="taxonomic scope" value="Eukaryota"/>
</dbReference>
<dbReference type="EC" id="1.4.3.-" evidence="9"/>
<dbReference type="GeneID" id="19323118"/>
<proteinExistence type="inferred from homology"/>
<feature type="active site" description="Schiff-base intermediate with substrate; via topaquinone" evidence="7">
    <location>
        <position position="327"/>
    </location>
</feature>
<dbReference type="KEGG" id="tmn:UCRPA7_283"/>
<dbReference type="Pfam" id="PF02727">
    <property type="entry name" value="Cu_amine_oxidN2"/>
    <property type="match status" value="1"/>
</dbReference>
<comment type="PTM">
    <text evidence="8 9">Topaquinone (TPQ) is generated by copper-dependent autoxidation of a specific tyrosyl residue.</text>
</comment>
<comment type="cofactor">
    <cofactor evidence="9">
        <name>Cu cation</name>
        <dbReference type="ChEBI" id="CHEBI:23378"/>
    </cofactor>
    <text evidence="9">Contains 1 topaquinone per subunit.</text>
</comment>
<dbReference type="InterPro" id="IPR016182">
    <property type="entry name" value="Cu_amine_oxidase_N-reg"/>
</dbReference>
<feature type="domain" description="Copper amine oxidase catalytic" evidence="10">
    <location>
        <begin position="187"/>
        <end position="561"/>
    </location>
</feature>
<reference evidence="13" key="1">
    <citation type="journal article" date="2013" name="Genome Announc.">
        <title>Draft genome sequence of the ascomycete Phaeoacremonium aleophilum strain UCR-PA7, a causal agent of the esca disease complex in grapevines.</title>
        <authorList>
            <person name="Blanco-Ulate B."/>
            <person name="Rolshausen P."/>
            <person name="Cantu D."/>
        </authorList>
    </citation>
    <scope>NUCLEOTIDE SEQUENCE [LARGE SCALE GENOMIC DNA]</scope>
    <source>
        <strain evidence="13">UCR-PA7</strain>
    </source>
</reference>
<protein>
    <recommendedName>
        <fullName evidence="9">Amine oxidase</fullName>
        <ecNumber evidence="9">1.4.3.-</ecNumber>
    </recommendedName>
</protein>
<dbReference type="AlphaFoldDB" id="R8BXT9"/>
<evidence type="ECO:0000256" key="5">
    <source>
        <dbReference type="ARBA" id="ARBA00023002"/>
    </source>
</evidence>
<dbReference type="Proteomes" id="UP000014074">
    <property type="component" value="Unassembled WGS sequence"/>
</dbReference>
<dbReference type="GO" id="GO:0048038">
    <property type="term" value="F:quinone binding"/>
    <property type="evidence" value="ECO:0007669"/>
    <property type="project" value="InterPro"/>
</dbReference>
<keyword evidence="6 9" id="KW-0186">Copper</keyword>
<dbReference type="InterPro" id="IPR049948">
    <property type="entry name" value="Cu_Am_ox_TPQ-bd"/>
</dbReference>
<keyword evidence="13" id="KW-1185">Reference proteome</keyword>
<feature type="domain" description="Copper amine oxidase N2-terminal" evidence="11">
    <location>
        <begin position="2"/>
        <end position="91"/>
    </location>
</feature>
<comment type="cofactor">
    <cofactor evidence="1">
        <name>Cu cation</name>
        <dbReference type="ChEBI" id="CHEBI:23378"/>
    </cofactor>
</comment>
<dbReference type="Gene3D" id="3.10.450.40">
    <property type="match status" value="2"/>
</dbReference>
<evidence type="ECO:0000313" key="13">
    <source>
        <dbReference type="Proteomes" id="UP000014074"/>
    </source>
</evidence>
<dbReference type="PANTHER" id="PTHR10638">
    <property type="entry name" value="COPPER AMINE OXIDASE"/>
    <property type="match status" value="1"/>
</dbReference>
<feature type="active site" description="Proton acceptor" evidence="7">
    <location>
        <position position="259"/>
    </location>
</feature>
<organism evidence="12 13">
    <name type="scientific">Phaeoacremonium minimum (strain UCR-PA7)</name>
    <name type="common">Esca disease fungus</name>
    <name type="synonym">Togninia minima</name>
    <dbReference type="NCBI Taxonomy" id="1286976"/>
    <lineage>
        <taxon>Eukaryota</taxon>
        <taxon>Fungi</taxon>
        <taxon>Dikarya</taxon>
        <taxon>Ascomycota</taxon>
        <taxon>Pezizomycotina</taxon>
        <taxon>Sordariomycetes</taxon>
        <taxon>Sordariomycetidae</taxon>
        <taxon>Togniniales</taxon>
        <taxon>Togniniaceae</taxon>
        <taxon>Phaeoacremonium</taxon>
    </lineage>
</organism>
<evidence type="ECO:0000256" key="7">
    <source>
        <dbReference type="PIRSR" id="PIRSR600269-50"/>
    </source>
</evidence>
<evidence type="ECO:0000259" key="11">
    <source>
        <dbReference type="Pfam" id="PF02727"/>
    </source>
</evidence>
<dbReference type="HOGENOM" id="CLU_011500_3_1_1"/>
<dbReference type="PANTHER" id="PTHR10638:SF33">
    <property type="entry name" value="AMINE OXIDASE"/>
    <property type="match status" value="1"/>
</dbReference>
<dbReference type="GO" id="GO:0008131">
    <property type="term" value="F:primary methylamine oxidase activity"/>
    <property type="evidence" value="ECO:0007669"/>
    <property type="project" value="InterPro"/>
</dbReference>
<evidence type="ECO:0000256" key="9">
    <source>
        <dbReference type="RuleBase" id="RU000672"/>
    </source>
</evidence>
<dbReference type="EMBL" id="KB932793">
    <property type="protein sequence ID" value="EOO04168.1"/>
    <property type="molecule type" value="Genomic_DNA"/>
</dbReference>
<evidence type="ECO:0000256" key="3">
    <source>
        <dbReference type="ARBA" id="ARBA00022723"/>
    </source>
</evidence>